<accession>A0A0C9TQE6</accession>
<dbReference type="Proteomes" id="UP000053647">
    <property type="component" value="Unassembled WGS sequence"/>
</dbReference>
<evidence type="ECO:0000313" key="2">
    <source>
        <dbReference type="Proteomes" id="UP000053647"/>
    </source>
</evidence>
<organism evidence="1 2">
    <name type="scientific">Paxillus involutus ATCC 200175</name>
    <dbReference type="NCBI Taxonomy" id="664439"/>
    <lineage>
        <taxon>Eukaryota</taxon>
        <taxon>Fungi</taxon>
        <taxon>Dikarya</taxon>
        <taxon>Basidiomycota</taxon>
        <taxon>Agaricomycotina</taxon>
        <taxon>Agaricomycetes</taxon>
        <taxon>Agaricomycetidae</taxon>
        <taxon>Boletales</taxon>
        <taxon>Paxilineae</taxon>
        <taxon>Paxillaceae</taxon>
        <taxon>Paxillus</taxon>
    </lineage>
</organism>
<proteinExistence type="predicted"/>
<dbReference type="HOGENOM" id="CLU_1656329_0_0_1"/>
<protein>
    <submittedName>
        <fullName evidence="1">Uncharacterized protein</fullName>
    </submittedName>
</protein>
<dbReference type="OrthoDB" id="2690103at2759"/>
<dbReference type="AlphaFoldDB" id="A0A0C9TQE6"/>
<sequence length="160" mass="17426">FTPPSEKGAILILPEGATSENLLNLRAVTEEAQANAESWYRYAYLERGRTAINNDSSFLITGPKAGYDANKRNQTISIRGFKIALRKSFLDLLFSRNRMKVEVTRGLPGTSTKSGAYTPRPIASGSELEALGNHSASFRGVLQELPGEPGHSSRTLVDAK</sequence>
<evidence type="ECO:0000313" key="1">
    <source>
        <dbReference type="EMBL" id="KIJ09401.1"/>
    </source>
</evidence>
<reference evidence="2" key="2">
    <citation type="submission" date="2015-01" db="EMBL/GenBank/DDBJ databases">
        <title>Evolutionary Origins and Diversification of the Mycorrhizal Mutualists.</title>
        <authorList>
            <consortium name="DOE Joint Genome Institute"/>
            <consortium name="Mycorrhizal Genomics Consortium"/>
            <person name="Kohler A."/>
            <person name="Kuo A."/>
            <person name="Nagy L.G."/>
            <person name="Floudas D."/>
            <person name="Copeland A."/>
            <person name="Barry K.W."/>
            <person name="Cichocki N."/>
            <person name="Veneault-Fourrey C."/>
            <person name="LaButti K."/>
            <person name="Lindquist E.A."/>
            <person name="Lipzen A."/>
            <person name="Lundell T."/>
            <person name="Morin E."/>
            <person name="Murat C."/>
            <person name="Riley R."/>
            <person name="Ohm R."/>
            <person name="Sun H."/>
            <person name="Tunlid A."/>
            <person name="Henrissat B."/>
            <person name="Grigoriev I.V."/>
            <person name="Hibbett D.S."/>
            <person name="Martin F."/>
        </authorList>
    </citation>
    <scope>NUCLEOTIDE SEQUENCE [LARGE SCALE GENOMIC DNA]</scope>
    <source>
        <strain evidence="2">ATCC 200175</strain>
    </source>
</reference>
<keyword evidence="2" id="KW-1185">Reference proteome</keyword>
<reference evidence="1 2" key="1">
    <citation type="submission" date="2014-06" db="EMBL/GenBank/DDBJ databases">
        <authorList>
            <consortium name="DOE Joint Genome Institute"/>
            <person name="Kuo A."/>
            <person name="Kohler A."/>
            <person name="Nagy L.G."/>
            <person name="Floudas D."/>
            <person name="Copeland A."/>
            <person name="Barry K.W."/>
            <person name="Cichocki N."/>
            <person name="Veneault-Fourrey C."/>
            <person name="LaButti K."/>
            <person name="Lindquist E.A."/>
            <person name="Lipzen A."/>
            <person name="Lundell T."/>
            <person name="Morin E."/>
            <person name="Murat C."/>
            <person name="Sun H."/>
            <person name="Tunlid A."/>
            <person name="Henrissat B."/>
            <person name="Grigoriev I.V."/>
            <person name="Hibbett D.S."/>
            <person name="Martin F."/>
            <person name="Nordberg H.P."/>
            <person name="Cantor M.N."/>
            <person name="Hua S.X."/>
        </authorList>
    </citation>
    <scope>NUCLEOTIDE SEQUENCE [LARGE SCALE GENOMIC DNA]</scope>
    <source>
        <strain evidence="1 2">ATCC 200175</strain>
    </source>
</reference>
<feature type="non-terminal residue" evidence="1">
    <location>
        <position position="160"/>
    </location>
</feature>
<gene>
    <name evidence="1" type="ORF">PAXINDRAFT_172487</name>
</gene>
<dbReference type="EMBL" id="KN819467">
    <property type="protein sequence ID" value="KIJ09401.1"/>
    <property type="molecule type" value="Genomic_DNA"/>
</dbReference>
<name>A0A0C9TQE6_PAXIN</name>